<accession>A0AAU8FHX3</accession>
<gene>
    <name evidence="1" type="ORF">ABV298_23855</name>
</gene>
<organism evidence="1">
    <name type="scientific">Dyadobacter sp. 676</name>
    <dbReference type="NCBI Taxonomy" id="3088362"/>
    <lineage>
        <taxon>Bacteria</taxon>
        <taxon>Pseudomonadati</taxon>
        <taxon>Bacteroidota</taxon>
        <taxon>Cytophagia</taxon>
        <taxon>Cytophagales</taxon>
        <taxon>Spirosomataceae</taxon>
        <taxon>Dyadobacter</taxon>
    </lineage>
</organism>
<proteinExistence type="predicted"/>
<dbReference type="AlphaFoldDB" id="A0AAU8FHX3"/>
<evidence type="ECO:0008006" key="2">
    <source>
        <dbReference type="Google" id="ProtNLM"/>
    </source>
</evidence>
<reference evidence="1" key="1">
    <citation type="submission" date="2024-06" db="EMBL/GenBank/DDBJ databases">
        <title>Sequencing and assembly of the genome of Dyadobacter sp. strain 676, a symbiont of Cyamopsis tetragonoloba.</title>
        <authorList>
            <person name="Guro P."/>
            <person name="Sazanova A."/>
            <person name="Kuznetsova I."/>
            <person name="Belimov A."/>
            <person name="Safronova V."/>
        </authorList>
    </citation>
    <scope>NUCLEOTIDE SEQUENCE</scope>
    <source>
        <strain evidence="1">676</strain>
    </source>
</reference>
<protein>
    <recommendedName>
        <fullName evidence="2">T9SS type A sorting domain-containing protein</fullName>
    </recommendedName>
</protein>
<sequence length="83" mass="9277">MNITFEDTKTLAALPEQIILYSEKSTAPARSVLVKGTYNQGAFKNGNTIELPVRDLPRGNYFLHVVPGKDSDQKTDKIRIVLE</sequence>
<dbReference type="EMBL" id="CP159289">
    <property type="protein sequence ID" value="XCH23334.1"/>
    <property type="molecule type" value="Genomic_DNA"/>
</dbReference>
<name>A0AAU8FHX3_9BACT</name>
<evidence type="ECO:0000313" key="1">
    <source>
        <dbReference type="EMBL" id="XCH23334.1"/>
    </source>
</evidence>
<dbReference type="RefSeq" id="WP_353718660.1">
    <property type="nucleotide sequence ID" value="NZ_CP159289.1"/>
</dbReference>